<proteinExistence type="predicted"/>
<keyword evidence="3" id="KW-1185">Reference proteome</keyword>
<evidence type="ECO:0000313" key="2">
    <source>
        <dbReference type="EMBL" id="QKG85205.1"/>
    </source>
</evidence>
<evidence type="ECO:0000313" key="3">
    <source>
        <dbReference type="Proteomes" id="UP000503088"/>
    </source>
</evidence>
<sequence length="104" mass="12145">MPEKAVTERCRRYMRNGEPTQLSERINDTDFSIITQYQLEYREFVQYNTLATNIGQAHRLNWIMQVSLLKTLANKHKSTTTKLAKQYVKTIITANGPKRVLQAK</sequence>
<dbReference type="GO" id="GO:0005737">
    <property type="term" value="C:cytoplasm"/>
    <property type="evidence" value="ECO:0007669"/>
    <property type="project" value="UniProtKB-ARBA"/>
</dbReference>
<dbReference type="Pfam" id="PF01348">
    <property type="entry name" value="Intron_maturas2"/>
    <property type="match status" value="1"/>
</dbReference>
<dbReference type="AlphaFoldDB" id="A0A7D3Y5V9"/>
<protein>
    <recommendedName>
        <fullName evidence="1">Domain X domain-containing protein</fullName>
    </recommendedName>
</protein>
<accession>A0A7D3Y5V9</accession>
<feature type="domain" description="Domain X" evidence="1">
    <location>
        <begin position="10"/>
        <end position="87"/>
    </location>
</feature>
<dbReference type="EMBL" id="CP048104">
    <property type="protein sequence ID" value="QKG85205.1"/>
    <property type="molecule type" value="Genomic_DNA"/>
</dbReference>
<gene>
    <name evidence="2" type="ORF">GXN76_12460</name>
</gene>
<name>A0A7D3Y5V9_9BACL</name>
<organism evidence="2 3">
    <name type="scientific">Kroppenstedtia pulmonis</name>
    <dbReference type="NCBI Taxonomy" id="1380685"/>
    <lineage>
        <taxon>Bacteria</taxon>
        <taxon>Bacillati</taxon>
        <taxon>Bacillota</taxon>
        <taxon>Bacilli</taxon>
        <taxon>Bacillales</taxon>
        <taxon>Thermoactinomycetaceae</taxon>
        <taxon>Kroppenstedtia</taxon>
    </lineage>
</organism>
<dbReference type="Proteomes" id="UP000503088">
    <property type="component" value="Chromosome"/>
</dbReference>
<dbReference type="InterPro" id="IPR024937">
    <property type="entry name" value="Domain_X"/>
</dbReference>
<evidence type="ECO:0000259" key="1">
    <source>
        <dbReference type="Pfam" id="PF01348"/>
    </source>
</evidence>
<reference evidence="2 3" key="1">
    <citation type="submission" date="2020-01" db="EMBL/GenBank/DDBJ databases">
        <authorList>
            <person name="Gulvik C.A."/>
            <person name="Batra D.G."/>
        </authorList>
    </citation>
    <scope>NUCLEOTIDE SEQUENCE [LARGE SCALE GENOMIC DNA]</scope>
    <source>
        <strain evidence="2 3">W9323</strain>
    </source>
</reference>
<dbReference type="GO" id="GO:0006397">
    <property type="term" value="P:mRNA processing"/>
    <property type="evidence" value="ECO:0007669"/>
    <property type="project" value="InterPro"/>
</dbReference>
<dbReference type="KEGG" id="kpul:GXN76_12460"/>